<dbReference type="RefSeq" id="WP_147663821.1">
    <property type="nucleotide sequence ID" value="NZ_CP042905.2"/>
</dbReference>
<dbReference type="Proteomes" id="UP000321408">
    <property type="component" value="Chromosome"/>
</dbReference>
<dbReference type="EC" id="3.4.-.-" evidence="2"/>
<evidence type="ECO:0000313" key="2">
    <source>
        <dbReference type="EMBL" id="QEE16895.1"/>
    </source>
</evidence>
<evidence type="ECO:0000313" key="3">
    <source>
        <dbReference type="Proteomes" id="UP000321408"/>
    </source>
</evidence>
<dbReference type="InterPro" id="IPR029058">
    <property type="entry name" value="AB_hydrolase_fold"/>
</dbReference>
<gene>
    <name evidence="2" type="ORF">DSAG12_02725</name>
</gene>
<feature type="transmembrane region" description="Helical" evidence="1">
    <location>
        <begin position="194"/>
        <end position="214"/>
    </location>
</feature>
<organism evidence="2 3">
    <name type="scientific">Promethearchaeum syntrophicum</name>
    <dbReference type="NCBI Taxonomy" id="2594042"/>
    <lineage>
        <taxon>Archaea</taxon>
        <taxon>Promethearchaeati</taxon>
        <taxon>Promethearchaeota</taxon>
        <taxon>Promethearchaeia</taxon>
        <taxon>Promethearchaeales</taxon>
        <taxon>Promethearchaeaceae</taxon>
        <taxon>Promethearchaeum</taxon>
    </lineage>
</organism>
<feature type="transmembrane region" description="Helical" evidence="1">
    <location>
        <begin position="101"/>
        <end position="123"/>
    </location>
</feature>
<feature type="transmembrane region" description="Helical" evidence="1">
    <location>
        <begin position="60"/>
        <end position="81"/>
    </location>
</feature>
<reference evidence="2 3" key="2">
    <citation type="journal article" date="2024" name="Int. J. Syst. Evol. Microbiol.">
        <title>Promethearchaeum syntrophicum gen. nov., sp. nov., an anaerobic, obligately syntrophic archaeon, the first isolate of the lineage 'Asgard' archaea, and proposal of the new archaeal phylum Promethearchaeota phyl. nov. and kingdom Promethearchaeati regn. nov.</title>
        <authorList>
            <person name="Imachi H."/>
            <person name="Nobu M.K."/>
            <person name="Kato S."/>
            <person name="Takaki Y."/>
            <person name="Miyazaki M."/>
            <person name="Miyata M."/>
            <person name="Ogawara M."/>
            <person name="Saito Y."/>
            <person name="Sakai S."/>
            <person name="Tahara Y.O."/>
            <person name="Takano Y."/>
            <person name="Tasumi E."/>
            <person name="Uematsu K."/>
            <person name="Yoshimura T."/>
            <person name="Itoh T."/>
            <person name="Ohkuma M."/>
            <person name="Takai K."/>
        </authorList>
    </citation>
    <scope>NUCLEOTIDE SEQUENCE [LARGE SCALE GENOMIC DNA]</scope>
    <source>
        <strain evidence="2 3">MK-D1</strain>
    </source>
</reference>
<dbReference type="Gene3D" id="3.40.50.1820">
    <property type="entry name" value="alpha/beta hydrolase"/>
    <property type="match status" value="1"/>
</dbReference>
<keyword evidence="3" id="KW-1185">Reference proteome</keyword>
<keyword evidence="1" id="KW-1133">Transmembrane helix</keyword>
<dbReference type="GeneID" id="41330705"/>
<reference evidence="2 3" key="1">
    <citation type="journal article" date="2020" name="Nature">
        <title>Isolation of an archaeon at the prokaryote-eukaryote interface.</title>
        <authorList>
            <person name="Imachi H."/>
            <person name="Nobu M.K."/>
            <person name="Nakahara N."/>
            <person name="Morono Y."/>
            <person name="Ogawara M."/>
            <person name="Takaki Y."/>
            <person name="Takano Y."/>
            <person name="Uematsu K."/>
            <person name="Ikuta T."/>
            <person name="Ito M."/>
            <person name="Matsui Y."/>
            <person name="Miyazaki M."/>
            <person name="Murata K."/>
            <person name="Saito Y."/>
            <person name="Sakai S."/>
            <person name="Song C."/>
            <person name="Tasumi E."/>
            <person name="Yamanaka Y."/>
            <person name="Yamaguchi T."/>
            <person name="Kamagata Y."/>
            <person name="Tamaki H."/>
            <person name="Takai K."/>
        </authorList>
    </citation>
    <scope>NUCLEOTIDE SEQUENCE [LARGE SCALE GENOMIC DNA]</scope>
    <source>
        <strain evidence="2 3">MK-D1</strain>
    </source>
</reference>
<dbReference type="KEGG" id="psyt:DSAG12_02725"/>
<proteinExistence type="predicted"/>
<keyword evidence="1" id="KW-0812">Transmembrane</keyword>
<sequence length="598" mass="67274">MIEYKRSKILKILLVSAELLGLLIGLVPFLIGFLSGTGVEFNKARSSLEFARVIQVNTPLVFWLTFLLLLIVIFGLIFYQYRIFKKDLLEKQAKKLYTWDILRILGGVGIGYLIYELIIYLIINQLYFHGAFVSIPFILSIGIIIGTSLISFSDFHTVQIILYPLFKRILKKTETLKLTIYKPTLNYIKMAKNLVWVILGFIIIFPSLIPLMGLSPTSELQPSSGYGSQDRPFEVDTFQVENDLPENITAFVTPRNENNSWYIYYYLPRLSVATLSSTQNIPIALYCHGNSGQDVVEYDYSLRALASRGMAVIFVQYSRSFNYTKILEKVEVENDTEAYSFSSYIKYNMTWTGMFSAVNTLIGNNSLISSSELNETLGTDYTIDTSRILIIGHSVGGGMTLFIGSQVISEGWASQQLIFDLEAPTTSATWPSVNVNLSILPNYTMVNVIGYEDDTVLSPCDGMAQHERFFTRDNSIELNPDQVAFLLIRSDRYGFPRLVATHYLPNDPLIDTLSVFGYHRRIDAMASFLVADANSGTVVANDAKTYFQGGGENMIGMGLWSDGTPVLPLLYSTDPWGLRDGPNILNQLLDPDDEDCQL</sequence>
<dbReference type="AlphaFoldDB" id="A0A5B9DD25"/>
<accession>A0A5B9DD25</accession>
<dbReference type="SUPFAM" id="SSF53474">
    <property type="entry name" value="alpha/beta-Hydrolases"/>
    <property type="match status" value="1"/>
</dbReference>
<evidence type="ECO:0000256" key="1">
    <source>
        <dbReference type="SAM" id="Phobius"/>
    </source>
</evidence>
<keyword evidence="2" id="KW-0378">Hydrolase</keyword>
<keyword evidence="1" id="KW-0472">Membrane</keyword>
<name>A0A5B9DD25_9ARCH</name>
<dbReference type="GO" id="GO:0016787">
    <property type="term" value="F:hydrolase activity"/>
    <property type="evidence" value="ECO:0007669"/>
    <property type="project" value="UniProtKB-KW"/>
</dbReference>
<dbReference type="EMBL" id="CP042905">
    <property type="protein sequence ID" value="QEE16895.1"/>
    <property type="molecule type" value="Genomic_DNA"/>
</dbReference>
<feature type="transmembrane region" description="Helical" evidence="1">
    <location>
        <begin position="135"/>
        <end position="162"/>
    </location>
</feature>
<feature type="transmembrane region" description="Helical" evidence="1">
    <location>
        <begin position="12"/>
        <end position="34"/>
    </location>
</feature>
<protein>
    <submittedName>
        <fullName evidence="2">Alpha/beta hydrolase family protein</fullName>
        <ecNumber evidence="2">3.4.-.-</ecNumber>
    </submittedName>
</protein>